<evidence type="ECO:0008006" key="2">
    <source>
        <dbReference type="Google" id="ProtNLM"/>
    </source>
</evidence>
<organism evidence="1">
    <name type="scientific">marine sediment metagenome</name>
    <dbReference type="NCBI Taxonomy" id="412755"/>
    <lineage>
        <taxon>unclassified sequences</taxon>
        <taxon>metagenomes</taxon>
        <taxon>ecological metagenomes</taxon>
    </lineage>
</organism>
<dbReference type="Gene3D" id="2.60.40.10">
    <property type="entry name" value="Immunoglobulins"/>
    <property type="match status" value="1"/>
</dbReference>
<comment type="caution">
    <text evidence="1">The sequence shown here is derived from an EMBL/GenBank/DDBJ whole genome shotgun (WGS) entry which is preliminary data.</text>
</comment>
<name>X1HDN0_9ZZZZ</name>
<sequence>LPGNLIIEAVYTSIDITDPITSSPADVEYVFGAVGSFITWIASDMNPLTYTLYIDNVEMITDNWRSETGIDISTEGLAAGIYEYKIVFIDAGGNSAEDIVIVTVTPVVPELNQIYPPLFLSTLILLTYASITYRKRKPSKN</sequence>
<evidence type="ECO:0000313" key="1">
    <source>
        <dbReference type="EMBL" id="GAH67487.1"/>
    </source>
</evidence>
<dbReference type="AlphaFoldDB" id="X1HDN0"/>
<proteinExistence type="predicted"/>
<reference evidence="1" key="1">
    <citation type="journal article" date="2014" name="Front. Microbiol.">
        <title>High frequency of phylogenetically diverse reductive dehalogenase-homologous genes in deep subseafloor sedimentary metagenomes.</title>
        <authorList>
            <person name="Kawai M."/>
            <person name="Futagami T."/>
            <person name="Toyoda A."/>
            <person name="Takaki Y."/>
            <person name="Nishi S."/>
            <person name="Hori S."/>
            <person name="Arai W."/>
            <person name="Tsubouchi T."/>
            <person name="Morono Y."/>
            <person name="Uchiyama I."/>
            <person name="Ito T."/>
            <person name="Fujiyama A."/>
            <person name="Inagaki F."/>
            <person name="Takami H."/>
        </authorList>
    </citation>
    <scope>NUCLEOTIDE SEQUENCE</scope>
    <source>
        <strain evidence="1">Expedition CK06-06</strain>
    </source>
</reference>
<dbReference type="InterPro" id="IPR013783">
    <property type="entry name" value="Ig-like_fold"/>
</dbReference>
<feature type="non-terminal residue" evidence="1">
    <location>
        <position position="1"/>
    </location>
</feature>
<protein>
    <recommendedName>
        <fullName evidence="2">Bacterial Ig-like domain-containing protein</fullName>
    </recommendedName>
</protein>
<accession>X1HDN0</accession>
<dbReference type="EMBL" id="BARU01032127">
    <property type="protein sequence ID" value="GAH67487.1"/>
    <property type="molecule type" value="Genomic_DNA"/>
</dbReference>
<gene>
    <name evidence="1" type="ORF">S03H2_50700</name>
</gene>